<sequence length="210" mass="22377">MSMRTKLAAPFAHLLGLGASAEEDEDKTKKGRRAEDGGDDDDKDKDGKARRAEDDKEKDGDEKEGRAEGDDDKEKDDDKSGRRAKSRAEDDEDMDDDEDDEEEMRGNSAAAKSRRRERARCAAIFGCKAAGARPDVAATLAFSTTMSRREAIAVLTSTATSTEPRRRGLDERMASLRTPAAGVDGGASAPAGMTPVAAAIVAAGEKARGK</sequence>
<protein>
    <submittedName>
        <fullName evidence="2">Uncharacterized protein</fullName>
    </submittedName>
</protein>
<comment type="caution">
    <text evidence="2">The sequence shown here is derived from an EMBL/GenBank/DDBJ whole genome shotgun (WGS) entry which is preliminary data.</text>
</comment>
<evidence type="ECO:0000313" key="3">
    <source>
        <dbReference type="Proteomes" id="UP000518878"/>
    </source>
</evidence>
<dbReference type="AlphaFoldDB" id="A0A7X5QU43"/>
<feature type="compositionally biased region" description="Basic and acidic residues" evidence="1">
    <location>
        <begin position="44"/>
        <end position="68"/>
    </location>
</feature>
<feature type="region of interest" description="Disordered" evidence="1">
    <location>
        <begin position="1"/>
        <end position="117"/>
    </location>
</feature>
<dbReference type="Proteomes" id="UP000518878">
    <property type="component" value="Unassembled WGS sequence"/>
</dbReference>
<reference evidence="2 3" key="1">
    <citation type="journal article" date="2006" name="Int. J. Syst. Evol. Microbiol.">
        <title>Dyella yeojuensis sp. nov., isolated from greenhouse soil in Korea.</title>
        <authorList>
            <person name="Kim B.Y."/>
            <person name="Weon H.Y."/>
            <person name="Lee K.H."/>
            <person name="Seok S.J."/>
            <person name="Kwon S.W."/>
            <person name="Go S.J."/>
            <person name="Stackebrandt E."/>
        </authorList>
    </citation>
    <scope>NUCLEOTIDE SEQUENCE [LARGE SCALE GENOMIC DNA]</scope>
    <source>
        <strain evidence="2 3">DSM 17673</strain>
    </source>
</reference>
<dbReference type="EMBL" id="JAAQTL010000001">
    <property type="protein sequence ID" value="NID15389.1"/>
    <property type="molecule type" value="Genomic_DNA"/>
</dbReference>
<dbReference type="RefSeq" id="WP_166699137.1">
    <property type="nucleotide sequence ID" value="NZ_JAAQTL010000001.1"/>
</dbReference>
<gene>
    <name evidence="2" type="ORF">HBF32_07925</name>
</gene>
<accession>A0A7X5QU43</accession>
<evidence type="ECO:0000256" key="1">
    <source>
        <dbReference type="SAM" id="MobiDB-lite"/>
    </source>
</evidence>
<keyword evidence="3" id="KW-1185">Reference proteome</keyword>
<proteinExistence type="predicted"/>
<feature type="compositionally biased region" description="Acidic residues" evidence="1">
    <location>
        <begin position="89"/>
        <end position="103"/>
    </location>
</feature>
<name>A0A7X5QU43_9GAMM</name>
<organism evidence="2 3">
    <name type="scientific">Luteibacter yeojuensis</name>
    <dbReference type="NCBI Taxonomy" id="345309"/>
    <lineage>
        <taxon>Bacteria</taxon>
        <taxon>Pseudomonadati</taxon>
        <taxon>Pseudomonadota</taxon>
        <taxon>Gammaproteobacteria</taxon>
        <taxon>Lysobacterales</taxon>
        <taxon>Rhodanobacteraceae</taxon>
        <taxon>Luteibacter</taxon>
    </lineage>
</organism>
<evidence type="ECO:0000313" key="2">
    <source>
        <dbReference type="EMBL" id="NID15389.1"/>
    </source>
</evidence>